<feature type="region of interest" description="Disordered" evidence="1">
    <location>
        <begin position="89"/>
        <end position="140"/>
    </location>
</feature>
<reference evidence="2 3" key="1">
    <citation type="submission" date="2020-06" db="EMBL/GenBank/DDBJ databases">
        <title>Transcriptomic and genomic resources for Thalictrum thalictroides and T. hernandezii: Facilitating candidate gene discovery in an emerging model plant lineage.</title>
        <authorList>
            <person name="Arias T."/>
            <person name="Riano-Pachon D.M."/>
            <person name="Di Stilio V.S."/>
        </authorList>
    </citation>
    <scope>NUCLEOTIDE SEQUENCE [LARGE SCALE GENOMIC DNA]</scope>
    <source>
        <strain evidence="3">cv. WT478/WT964</strain>
        <tissue evidence="2">Leaves</tissue>
    </source>
</reference>
<comment type="caution">
    <text evidence="2">The sequence shown here is derived from an EMBL/GenBank/DDBJ whole genome shotgun (WGS) entry which is preliminary data.</text>
</comment>
<accession>A0A7J6UYL7</accession>
<feature type="compositionally biased region" description="Polar residues" evidence="1">
    <location>
        <begin position="89"/>
        <end position="105"/>
    </location>
</feature>
<dbReference type="AlphaFoldDB" id="A0A7J6UYL7"/>
<proteinExistence type="predicted"/>
<evidence type="ECO:0000256" key="1">
    <source>
        <dbReference type="SAM" id="MobiDB-lite"/>
    </source>
</evidence>
<gene>
    <name evidence="2" type="ORF">FRX31_032704</name>
</gene>
<evidence type="ECO:0000313" key="3">
    <source>
        <dbReference type="Proteomes" id="UP000554482"/>
    </source>
</evidence>
<keyword evidence="3" id="KW-1185">Reference proteome</keyword>
<name>A0A7J6UYL7_THATH</name>
<dbReference type="EMBL" id="JABWDY010041025">
    <property type="protein sequence ID" value="KAF5177709.1"/>
    <property type="molecule type" value="Genomic_DNA"/>
</dbReference>
<organism evidence="2 3">
    <name type="scientific">Thalictrum thalictroides</name>
    <name type="common">Rue-anemone</name>
    <name type="synonym">Anemone thalictroides</name>
    <dbReference type="NCBI Taxonomy" id="46969"/>
    <lineage>
        <taxon>Eukaryota</taxon>
        <taxon>Viridiplantae</taxon>
        <taxon>Streptophyta</taxon>
        <taxon>Embryophyta</taxon>
        <taxon>Tracheophyta</taxon>
        <taxon>Spermatophyta</taxon>
        <taxon>Magnoliopsida</taxon>
        <taxon>Ranunculales</taxon>
        <taxon>Ranunculaceae</taxon>
        <taxon>Thalictroideae</taxon>
        <taxon>Thalictrum</taxon>
    </lineage>
</organism>
<protein>
    <submittedName>
        <fullName evidence="2">Uncharacterized protein</fullName>
    </submittedName>
</protein>
<dbReference type="Proteomes" id="UP000554482">
    <property type="component" value="Unassembled WGS sequence"/>
</dbReference>
<feature type="non-terminal residue" evidence="2">
    <location>
        <position position="1"/>
    </location>
</feature>
<evidence type="ECO:0000313" key="2">
    <source>
        <dbReference type="EMBL" id="KAF5177709.1"/>
    </source>
</evidence>
<sequence>LNGNASISSHGRSSEAREPELIQGAFLNTPIVHDQRNMNQVQKYERQYGNVPVSWQGSSSEPYVNPLLLPIVNPQKDNPQSQNFVRSSNVAMQQNSGGSETEQNRTGTGTGTGMNQRYIFDSSSGHPEGNRIFYRRKKPN</sequence>